<organism evidence="1 2">
    <name type="scientific">Nesidiocoris tenuis</name>
    <dbReference type="NCBI Taxonomy" id="355587"/>
    <lineage>
        <taxon>Eukaryota</taxon>
        <taxon>Metazoa</taxon>
        <taxon>Ecdysozoa</taxon>
        <taxon>Arthropoda</taxon>
        <taxon>Hexapoda</taxon>
        <taxon>Insecta</taxon>
        <taxon>Pterygota</taxon>
        <taxon>Neoptera</taxon>
        <taxon>Paraneoptera</taxon>
        <taxon>Hemiptera</taxon>
        <taxon>Heteroptera</taxon>
        <taxon>Panheteroptera</taxon>
        <taxon>Cimicomorpha</taxon>
        <taxon>Miridae</taxon>
        <taxon>Dicyphina</taxon>
        <taxon>Nesidiocoris</taxon>
    </lineage>
</organism>
<reference evidence="1 2" key="1">
    <citation type="submission" date="2020-02" db="EMBL/GenBank/DDBJ databases">
        <authorList>
            <person name="Ferguson B K."/>
        </authorList>
    </citation>
    <scope>NUCLEOTIDE SEQUENCE [LARGE SCALE GENOMIC DNA]</scope>
</reference>
<keyword evidence="2" id="KW-1185">Reference proteome</keyword>
<feature type="non-terminal residue" evidence="1">
    <location>
        <position position="1"/>
    </location>
</feature>
<name>A0A6H5HC64_9HEMI</name>
<dbReference type="AlphaFoldDB" id="A0A6H5HC64"/>
<accession>A0A6H5HC64</accession>
<gene>
    <name evidence="1" type="ORF">NTEN_LOCUS18135</name>
</gene>
<evidence type="ECO:0000313" key="2">
    <source>
        <dbReference type="Proteomes" id="UP000479000"/>
    </source>
</evidence>
<proteinExistence type="predicted"/>
<dbReference type="EMBL" id="CADCXU010026816">
    <property type="protein sequence ID" value="CAB0013524.1"/>
    <property type="molecule type" value="Genomic_DNA"/>
</dbReference>
<dbReference type="Proteomes" id="UP000479000">
    <property type="component" value="Unassembled WGS sequence"/>
</dbReference>
<evidence type="ECO:0000313" key="1">
    <source>
        <dbReference type="EMBL" id="CAB0013524.1"/>
    </source>
</evidence>
<sequence>YLLESPLLSSQYRQFKEFGRIIESAKSTNQQNQNWKKSRIRPRFLNTVD</sequence>
<protein>
    <submittedName>
        <fullName evidence="1">Uncharacterized protein</fullName>
    </submittedName>
</protein>